<name>W8T493_PEPAC</name>
<evidence type="ECO:0000313" key="2">
    <source>
        <dbReference type="EMBL" id="AHM55620.1"/>
    </source>
</evidence>
<dbReference type="PANTHER" id="PTHR42792">
    <property type="entry name" value="FLAGELLIN"/>
    <property type="match status" value="1"/>
</dbReference>
<dbReference type="Proteomes" id="UP000019591">
    <property type="component" value="Chromosome"/>
</dbReference>
<dbReference type="eggNOG" id="COG1344">
    <property type="taxonomic scope" value="Bacteria"/>
</dbReference>
<sequence length="315" mass="35037">MRITNGMMVSRMMLNMNNNLRNMDKEQNDLSTGVKIHRPSDDPVLVARSLKIHTDIAENEQFTRNVDDAYSWLDKTETSLKELNNVLQRVRELSVQAANGVLNAEDTQKIQSEVEQLKEHMVKIGNDTYIGRHIFSGFKTDEKYLNDDGTVSLKDIGGQKIEYQVGVSAKTTVNVTGEQVFGTLVDVVDESGNAVVDGDGNPIKKNEMFKTMDDLIGAMKNGDSSKVSNLLGDLDKNIENLLQVRGEVGAKMNTVEVIKDRAEEMTLNFTSLLSKTEDTDMGEAVMKLNILESVYKASLSIGARVIQPTLVDFLR</sequence>
<dbReference type="AlphaFoldDB" id="W8T493"/>
<reference evidence="2 3" key="1">
    <citation type="journal article" date="2014" name="Genome Announc.">
        <title>Complete Genome Sequence of Amino Acid-Utilizing Eubacterium acidaminophilum al-2 (DSM 3953).</title>
        <authorList>
            <person name="Poehlein A."/>
            <person name="Andreesen J.R."/>
            <person name="Daniel R."/>
        </authorList>
    </citation>
    <scope>NUCLEOTIDE SEQUENCE [LARGE SCALE GENOMIC DNA]</scope>
    <source>
        <strain evidence="2 3">DSM 3953</strain>
    </source>
</reference>
<organism evidence="2 3">
    <name type="scientific">Peptoclostridium acidaminophilum DSM 3953</name>
    <dbReference type="NCBI Taxonomy" id="1286171"/>
    <lineage>
        <taxon>Bacteria</taxon>
        <taxon>Bacillati</taxon>
        <taxon>Bacillota</taxon>
        <taxon>Clostridia</taxon>
        <taxon>Peptostreptococcales</taxon>
        <taxon>Peptoclostridiaceae</taxon>
        <taxon>Peptoclostridium</taxon>
    </lineage>
</organism>
<dbReference type="HOGENOM" id="CLU_024437_2_1_9"/>
<dbReference type="RefSeq" id="WP_025434662.1">
    <property type="nucleotide sequence ID" value="NZ_CP007452.1"/>
</dbReference>
<protein>
    <submittedName>
        <fullName evidence="2">Flagellar hook-associated protein 3</fullName>
    </submittedName>
</protein>
<keyword evidence="2" id="KW-0969">Cilium</keyword>
<gene>
    <name evidence="2" type="primary">flgL</name>
    <name evidence="2" type="ORF">EAL2_c03170</name>
</gene>
<dbReference type="PRINTS" id="PR00207">
    <property type="entry name" value="FLAGELLIN"/>
</dbReference>
<dbReference type="OrthoDB" id="9758307at2"/>
<dbReference type="Gene3D" id="1.20.1330.10">
    <property type="entry name" value="f41 fragment of flagellin, N-terminal domain"/>
    <property type="match status" value="1"/>
</dbReference>
<dbReference type="NCBIfam" id="TIGR02550">
    <property type="entry name" value="flagell_flgL"/>
    <property type="match status" value="1"/>
</dbReference>
<keyword evidence="2" id="KW-0282">Flagellum</keyword>
<dbReference type="GO" id="GO:0071973">
    <property type="term" value="P:bacterial-type flagellum-dependent cell motility"/>
    <property type="evidence" value="ECO:0007669"/>
    <property type="project" value="InterPro"/>
</dbReference>
<keyword evidence="2" id="KW-0966">Cell projection</keyword>
<dbReference type="PATRIC" id="fig|1286171.3.peg.257"/>
<dbReference type="GO" id="GO:0005198">
    <property type="term" value="F:structural molecule activity"/>
    <property type="evidence" value="ECO:0007669"/>
    <property type="project" value="InterPro"/>
</dbReference>
<accession>W8T493</accession>
<dbReference type="InterPro" id="IPR013384">
    <property type="entry name" value="Flagell_FlgL"/>
</dbReference>
<dbReference type="STRING" id="1286171.EAL2_c03170"/>
<dbReference type="GO" id="GO:0009424">
    <property type="term" value="C:bacterial-type flagellum hook"/>
    <property type="evidence" value="ECO:0007669"/>
    <property type="project" value="InterPro"/>
</dbReference>
<evidence type="ECO:0000313" key="3">
    <source>
        <dbReference type="Proteomes" id="UP000019591"/>
    </source>
</evidence>
<feature type="domain" description="Flagellin N-terminal" evidence="1">
    <location>
        <begin position="5"/>
        <end position="140"/>
    </location>
</feature>
<dbReference type="Pfam" id="PF00669">
    <property type="entry name" value="Flagellin_N"/>
    <property type="match status" value="1"/>
</dbReference>
<dbReference type="KEGG" id="eac:EAL2_c03170"/>
<keyword evidence="3" id="KW-1185">Reference proteome</keyword>
<dbReference type="SUPFAM" id="SSF64518">
    <property type="entry name" value="Phase 1 flagellin"/>
    <property type="match status" value="1"/>
</dbReference>
<dbReference type="EMBL" id="CP007452">
    <property type="protein sequence ID" value="AHM55620.1"/>
    <property type="molecule type" value="Genomic_DNA"/>
</dbReference>
<dbReference type="InterPro" id="IPR001029">
    <property type="entry name" value="Flagellin_N"/>
</dbReference>
<dbReference type="InterPro" id="IPR001492">
    <property type="entry name" value="Flagellin"/>
</dbReference>
<evidence type="ECO:0000259" key="1">
    <source>
        <dbReference type="Pfam" id="PF00669"/>
    </source>
</evidence>
<proteinExistence type="predicted"/>
<dbReference type="PANTHER" id="PTHR42792:SF1">
    <property type="entry name" value="FLAGELLAR HOOK-ASSOCIATED PROTEIN 3"/>
    <property type="match status" value="1"/>
</dbReference>